<dbReference type="PANTHER" id="PTHR42103">
    <property type="entry name" value="ALPHA/BETA-HYDROLASES SUPERFAMILY PROTEIN"/>
    <property type="match status" value="1"/>
</dbReference>
<reference evidence="2 3" key="1">
    <citation type="journal article" date="2020" name="ISME J.">
        <title>Uncovering the hidden diversity of litter-decomposition mechanisms in mushroom-forming fungi.</title>
        <authorList>
            <person name="Floudas D."/>
            <person name="Bentzer J."/>
            <person name="Ahren D."/>
            <person name="Johansson T."/>
            <person name="Persson P."/>
            <person name="Tunlid A."/>
        </authorList>
    </citation>
    <scope>NUCLEOTIDE SEQUENCE [LARGE SCALE GENOMIC DNA]</scope>
    <source>
        <strain evidence="2 3">CBS 175.51</strain>
    </source>
</reference>
<keyword evidence="3" id="KW-1185">Reference proteome</keyword>
<dbReference type="InterPro" id="IPR029058">
    <property type="entry name" value="AB_hydrolase_fold"/>
</dbReference>
<feature type="domain" description="Xaa-Pro dipeptidyl-peptidase-like" evidence="1">
    <location>
        <begin position="73"/>
        <end position="148"/>
    </location>
</feature>
<dbReference type="PANTHER" id="PTHR42103:SF2">
    <property type="entry name" value="AB HYDROLASE-1 DOMAIN-CONTAINING PROTEIN"/>
    <property type="match status" value="1"/>
</dbReference>
<dbReference type="SUPFAM" id="SSF53474">
    <property type="entry name" value="alpha/beta-Hydrolases"/>
    <property type="match status" value="1"/>
</dbReference>
<protein>
    <recommendedName>
        <fullName evidence="1">Xaa-Pro dipeptidyl-peptidase-like domain-containing protein</fullName>
    </recommendedName>
</protein>
<proteinExistence type="predicted"/>
<dbReference type="Proteomes" id="UP000541558">
    <property type="component" value="Unassembled WGS sequence"/>
</dbReference>
<gene>
    <name evidence="2" type="ORF">D9611_009810</name>
</gene>
<dbReference type="Gene3D" id="3.40.50.1820">
    <property type="entry name" value="alpha/beta hydrolase"/>
    <property type="match status" value="1"/>
</dbReference>
<evidence type="ECO:0000313" key="2">
    <source>
        <dbReference type="EMBL" id="KAF5339377.1"/>
    </source>
</evidence>
<name>A0A8H5CCN7_9AGAR</name>
<dbReference type="AlphaFoldDB" id="A0A8H5CCN7"/>
<dbReference type="Pfam" id="PF02129">
    <property type="entry name" value="Peptidase_S15"/>
    <property type="match status" value="1"/>
</dbReference>
<dbReference type="InterPro" id="IPR000383">
    <property type="entry name" value="Xaa-Pro-like_dom"/>
</dbReference>
<evidence type="ECO:0000313" key="3">
    <source>
        <dbReference type="Proteomes" id="UP000541558"/>
    </source>
</evidence>
<sequence>MESATFGHVREDGLVELPTGVALQFQLIPPPRNQPLRGPGGSREGKLAVCIHPWSWLGGRMNDPVLHSLTGVLQEQGYHILRYNSRAVGRSTGWASFTGFDEGRDLEAIVQWVVREVKDVVISTVVIIGYSHGALITTLHPTLDQDRLPFKLAYVLLSYPLGTRGILTRFKGSYYQQKLDDLVSSGKSKVLVAFGGHDEFTAFGKYNAWAAQLQSKAFEEPDTGEKVLRVLAVPDASHFWLDETHDILCAELSSWLSSL</sequence>
<comment type="caution">
    <text evidence="2">The sequence shown here is derived from an EMBL/GenBank/DDBJ whole genome shotgun (WGS) entry which is preliminary data.</text>
</comment>
<dbReference type="GO" id="GO:0016787">
    <property type="term" value="F:hydrolase activity"/>
    <property type="evidence" value="ECO:0007669"/>
    <property type="project" value="InterPro"/>
</dbReference>
<dbReference type="OrthoDB" id="10260961at2759"/>
<accession>A0A8H5CCN7</accession>
<dbReference type="EMBL" id="JAACJK010000008">
    <property type="protein sequence ID" value="KAF5339377.1"/>
    <property type="molecule type" value="Genomic_DNA"/>
</dbReference>
<evidence type="ECO:0000259" key="1">
    <source>
        <dbReference type="Pfam" id="PF02129"/>
    </source>
</evidence>
<organism evidence="2 3">
    <name type="scientific">Ephemerocybe angulata</name>
    <dbReference type="NCBI Taxonomy" id="980116"/>
    <lineage>
        <taxon>Eukaryota</taxon>
        <taxon>Fungi</taxon>
        <taxon>Dikarya</taxon>
        <taxon>Basidiomycota</taxon>
        <taxon>Agaricomycotina</taxon>
        <taxon>Agaricomycetes</taxon>
        <taxon>Agaricomycetidae</taxon>
        <taxon>Agaricales</taxon>
        <taxon>Agaricineae</taxon>
        <taxon>Psathyrellaceae</taxon>
        <taxon>Ephemerocybe</taxon>
    </lineage>
</organism>